<evidence type="ECO:0000259" key="2">
    <source>
        <dbReference type="Pfam" id="PF00582"/>
    </source>
</evidence>
<dbReference type="Proteomes" id="UP000011526">
    <property type="component" value="Unassembled WGS sequence"/>
</dbReference>
<evidence type="ECO:0000256" key="1">
    <source>
        <dbReference type="ARBA" id="ARBA00008791"/>
    </source>
</evidence>
<dbReference type="PATRIC" id="fig|1227467.4.peg.1859"/>
<dbReference type="Pfam" id="PF00582">
    <property type="entry name" value="Usp"/>
    <property type="match status" value="1"/>
</dbReference>
<protein>
    <submittedName>
        <fullName evidence="3">UspA domain protein</fullName>
    </submittedName>
</protein>
<dbReference type="PANTHER" id="PTHR46268">
    <property type="entry name" value="STRESS RESPONSE PROTEIN NHAX"/>
    <property type="match status" value="1"/>
</dbReference>
<dbReference type="PANTHER" id="PTHR46268:SF24">
    <property type="entry name" value="UNIVERSAL STRESS PROTEIN"/>
    <property type="match status" value="1"/>
</dbReference>
<dbReference type="AlphaFoldDB" id="M0EMJ8"/>
<comment type="caution">
    <text evidence="3">The sequence shown here is derived from an EMBL/GenBank/DDBJ whole genome shotgun (WGS) entry which is preliminary data.</text>
</comment>
<dbReference type="CDD" id="cd00293">
    <property type="entry name" value="USP-like"/>
    <property type="match status" value="1"/>
</dbReference>
<gene>
    <name evidence="3" type="ORF">C465_09525</name>
</gene>
<name>M0EMJ8_9EURY</name>
<comment type="similarity">
    <text evidence="1">Belongs to the universal stress protein A family.</text>
</comment>
<dbReference type="PRINTS" id="PR01438">
    <property type="entry name" value="UNVRSLSTRESS"/>
</dbReference>
<dbReference type="InterPro" id="IPR006016">
    <property type="entry name" value="UspA"/>
</dbReference>
<evidence type="ECO:0000313" key="4">
    <source>
        <dbReference type="Proteomes" id="UP000011526"/>
    </source>
</evidence>
<dbReference type="InterPro" id="IPR014729">
    <property type="entry name" value="Rossmann-like_a/b/a_fold"/>
</dbReference>
<organism evidence="3 4">
    <name type="scientific">Halorubrum distributum JCM 9100</name>
    <dbReference type="NCBI Taxonomy" id="1227467"/>
    <lineage>
        <taxon>Archaea</taxon>
        <taxon>Methanobacteriati</taxon>
        <taxon>Methanobacteriota</taxon>
        <taxon>Stenosarchaea group</taxon>
        <taxon>Halobacteria</taxon>
        <taxon>Halobacteriales</taxon>
        <taxon>Haloferacaceae</taxon>
        <taxon>Halorubrum</taxon>
        <taxon>Halorubrum distributum group</taxon>
    </lineage>
</organism>
<sequence>MIERVLVAMDGSDLSERALRYALDGHPDAEITVLNVVGGASPMMGQAAGIALSDDDEGGVREAAEPVFERAREIAAEYDKTVETAVEAGRPARQIIDHSEGFDVVVLGTHSGSLADRLFVGNVAKTVFQRSPVPVTVVR</sequence>
<dbReference type="InterPro" id="IPR006015">
    <property type="entry name" value="Universal_stress_UspA"/>
</dbReference>
<feature type="domain" description="UspA" evidence="2">
    <location>
        <begin position="1"/>
        <end position="139"/>
    </location>
</feature>
<dbReference type="EMBL" id="AOJM01000056">
    <property type="protein sequence ID" value="ELZ48328.1"/>
    <property type="molecule type" value="Genomic_DNA"/>
</dbReference>
<dbReference type="Gene3D" id="3.40.50.620">
    <property type="entry name" value="HUPs"/>
    <property type="match status" value="1"/>
</dbReference>
<proteinExistence type="inferred from homology"/>
<reference evidence="3 4" key="1">
    <citation type="journal article" date="2014" name="PLoS Genet.">
        <title>Phylogenetically driven sequencing of extremely halophilic archaea reveals strategies for static and dynamic osmo-response.</title>
        <authorList>
            <person name="Becker E.A."/>
            <person name="Seitzer P.M."/>
            <person name="Tritt A."/>
            <person name="Larsen D."/>
            <person name="Krusor M."/>
            <person name="Yao A.I."/>
            <person name="Wu D."/>
            <person name="Madern D."/>
            <person name="Eisen J.A."/>
            <person name="Darling A.E."/>
            <person name="Facciotti M.T."/>
        </authorList>
    </citation>
    <scope>NUCLEOTIDE SEQUENCE [LARGE SCALE GENOMIC DNA]</scope>
    <source>
        <strain evidence="3 4">JCM 9100</strain>
    </source>
</reference>
<dbReference type="RefSeq" id="WP_004597929.1">
    <property type="nucleotide sequence ID" value="NZ_AOJM01000056.1"/>
</dbReference>
<keyword evidence="4" id="KW-1185">Reference proteome</keyword>
<accession>M0EMJ8</accession>
<evidence type="ECO:0000313" key="3">
    <source>
        <dbReference type="EMBL" id="ELZ48328.1"/>
    </source>
</evidence>
<dbReference type="SUPFAM" id="SSF52402">
    <property type="entry name" value="Adenine nucleotide alpha hydrolases-like"/>
    <property type="match status" value="1"/>
</dbReference>